<feature type="region of interest" description="Disordered" evidence="1">
    <location>
        <begin position="1"/>
        <end position="20"/>
    </location>
</feature>
<dbReference type="AlphaFoldDB" id="A0A975NDJ1"/>
<organism evidence="2 3">
    <name type="scientific">Bradyrhizobium sediminis</name>
    <dbReference type="NCBI Taxonomy" id="2840469"/>
    <lineage>
        <taxon>Bacteria</taxon>
        <taxon>Pseudomonadati</taxon>
        <taxon>Pseudomonadota</taxon>
        <taxon>Alphaproteobacteria</taxon>
        <taxon>Hyphomicrobiales</taxon>
        <taxon>Nitrobacteraceae</taxon>
        <taxon>Bradyrhizobium</taxon>
    </lineage>
</organism>
<dbReference type="GO" id="GO:0008410">
    <property type="term" value="F:CoA-transferase activity"/>
    <property type="evidence" value="ECO:0007669"/>
    <property type="project" value="InterPro"/>
</dbReference>
<sequence>MPNARDLSREGTSLSQHPALPYLRNSEKGKIVTAAEAVRLIRDGDTVATGGFVGIGFAEEIALALEQLYLASEGDAPYTQGKPHNLTLIYAAGQGDGKDRGLNHFAHEGLVKRVIGGHWGLAPKLQALAISNQIEAYNLPQGVITHMFRDIAARRPGHISRVGMGTFVDPRNGGGKLNARTTEDMVELVTLGGQECLFYKTFPIDVGIIRATTGDPDGNLTMEKEALTLEALAIAMAAHNSGGIVIAQVERVAESGSLNPRQVKIPGILVDCVVVAKPENHWQTFGTQYNPAFSSEIRVRAGSLPPMPMSERKIIARRAAFELKPNSVVNLGIGMPDGIAAVANEEGIIDLITMTAEPGVIGGIPASGIDFGAAINTQAVIDQPYQFDFYDGGGLDAAFLGLAQVDRAGNLNVSKFGPKLAGAGGFINISQNAKKVIFVGTFGAGRLRIALSDGKLAILEEAKARKFVEAVEQVTFSGAYATKRGQSVLYVTERCVFTLTPDGLELVEVAPGIDIGRDILALMDFKPAIPRDPVAMDPRIFREGPMDLRKDMLAIPLDQRFTLDEQQNLFFVNLERFALRSRADIDAIAGAVEMKLGGLGRRVYAIVNYDNFSIVPELLDEYSAMVRSLADRFYSGVSRYTTSGFLRIKLGEALEKRGVAAHIFESAEEAQSDWRNVAGIADSRPDPDRRVTLGRTA</sequence>
<keyword evidence="2" id="KW-0808">Transferase</keyword>
<dbReference type="Proteomes" id="UP000680839">
    <property type="component" value="Chromosome"/>
</dbReference>
<dbReference type="Pfam" id="PF01144">
    <property type="entry name" value="CoA_trans"/>
    <property type="match status" value="1"/>
</dbReference>
<evidence type="ECO:0000256" key="1">
    <source>
        <dbReference type="SAM" id="MobiDB-lite"/>
    </source>
</evidence>
<evidence type="ECO:0000313" key="2">
    <source>
        <dbReference type="EMBL" id="QWG13127.1"/>
    </source>
</evidence>
<dbReference type="SMART" id="SM00882">
    <property type="entry name" value="CoA_trans"/>
    <property type="match status" value="2"/>
</dbReference>
<dbReference type="SUPFAM" id="SSF100950">
    <property type="entry name" value="NagB/RpiA/CoA transferase-like"/>
    <property type="match status" value="2"/>
</dbReference>
<dbReference type="InterPro" id="IPR004165">
    <property type="entry name" value="CoA_trans_fam_I"/>
</dbReference>
<proteinExistence type="predicted"/>
<feature type="region of interest" description="Disordered" evidence="1">
    <location>
        <begin position="678"/>
        <end position="697"/>
    </location>
</feature>
<dbReference type="InterPro" id="IPR037171">
    <property type="entry name" value="NagB/RpiA_transferase-like"/>
</dbReference>
<gene>
    <name evidence="2" type="ORF">KMZ29_26240</name>
</gene>
<dbReference type="PANTHER" id="PTHR43293">
    <property type="entry name" value="ACETATE COA-TRANSFERASE YDIF"/>
    <property type="match status" value="1"/>
</dbReference>
<dbReference type="Gene3D" id="3.40.1080.10">
    <property type="entry name" value="Glutaconate Coenzyme A-transferase"/>
    <property type="match status" value="2"/>
</dbReference>
<dbReference type="PANTHER" id="PTHR43293:SF1">
    <property type="entry name" value="ACETATE COA-TRANSFERASE YDIF"/>
    <property type="match status" value="1"/>
</dbReference>
<evidence type="ECO:0000313" key="3">
    <source>
        <dbReference type="Proteomes" id="UP000680839"/>
    </source>
</evidence>
<protein>
    <submittedName>
        <fullName evidence="2">Acyl CoA:acetate/3-ketoacid CoA transferase</fullName>
    </submittedName>
</protein>
<dbReference type="EMBL" id="CP076134">
    <property type="protein sequence ID" value="QWG13127.1"/>
    <property type="molecule type" value="Genomic_DNA"/>
</dbReference>
<name>A0A975NDJ1_9BRAD</name>
<accession>A0A975NDJ1</accession>
<reference evidence="2" key="1">
    <citation type="submission" date="2021-06" db="EMBL/GenBank/DDBJ databases">
        <title>Bradyrhizobium sp. S2-20-1 Genome sequencing.</title>
        <authorList>
            <person name="Jin L."/>
        </authorList>
    </citation>
    <scope>NUCLEOTIDE SEQUENCE</scope>
    <source>
        <strain evidence="2">S2-20-1</strain>
    </source>
</reference>